<dbReference type="InterPro" id="IPR040596">
    <property type="entry name" value="RNase_II_C_S1"/>
</dbReference>
<dbReference type="InterPro" id="IPR056404">
    <property type="entry name" value="HTH_RNase_II"/>
</dbReference>
<dbReference type="InterPro" id="IPR001900">
    <property type="entry name" value="RNase_II/R"/>
</dbReference>
<dbReference type="SUPFAM" id="SSF50249">
    <property type="entry name" value="Nucleic acid-binding proteins"/>
    <property type="match status" value="2"/>
</dbReference>
<dbReference type="AlphaFoldDB" id="A0A1I1VFW0"/>
<evidence type="ECO:0000256" key="1">
    <source>
        <dbReference type="SAM" id="MobiDB-lite"/>
    </source>
</evidence>
<organism evidence="3 4">
    <name type="scientific">Thiohalospira halophila DSM 15071</name>
    <dbReference type="NCBI Taxonomy" id="1123397"/>
    <lineage>
        <taxon>Bacteria</taxon>
        <taxon>Pseudomonadati</taxon>
        <taxon>Pseudomonadota</taxon>
        <taxon>Gammaproteobacteria</taxon>
        <taxon>Thiohalospirales</taxon>
        <taxon>Thiohalospiraceae</taxon>
        <taxon>Thiohalospira</taxon>
    </lineage>
</organism>
<proteinExistence type="predicted"/>
<dbReference type="Pfam" id="PF18614">
    <property type="entry name" value="RNase_II_C_S1"/>
    <property type="match status" value="1"/>
</dbReference>
<evidence type="ECO:0000313" key="3">
    <source>
        <dbReference type="EMBL" id="SFD81759.1"/>
    </source>
</evidence>
<dbReference type="Gene3D" id="2.40.50.140">
    <property type="entry name" value="Nucleic acid-binding proteins"/>
    <property type="match status" value="1"/>
</dbReference>
<protein>
    <submittedName>
        <fullName evidence="3">Exoribonuclease-2</fullName>
    </submittedName>
</protein>
<feature type="region of interest" description="Disordered" evidence="1">
    <location>
        <begin position="203"/>
        <end position="227"/>
    </location>
</feature>
<dbReference type="PANTHER" id="PTHR23355">
    <property type="entry name" value="RIBONUCLEASE"/>
    <property type="match status" value="1"/>
</dbReference>
<evidence type="ECO:0000259" key="2">
    <source>
        <dbReference type="SMART" id="SM00955"/>
    </source>
</evidence>
<accession>A0A1I1VFW0</accession>
<dbReference type="Pfam" id="PF23161">
    <property type="entry name" value="HTH_RNase_II"/>
    <property type="match status" value="1"/>
</dbReference>
<dbReference type="EMBL" id="FOMJ01000009">
    <property type="protein sequence ID" value="SFD81759.1"/>
    <property type="molecule type" value="Genomic_DNA"/>
</dbReference>
<dbReference type="PANTHER" id="PTHR23355:SF42">
    <property type="entry name" value="RIBONUCLEASE II, CHLOROPLASTIC_MITOCHONDRIAL"/>
    <property type="match status" value="1"/>
</dbReference>
<dbReference type="GO" id="GO:0006402">
    <property type="term" value="P:mRNA catabolic process"/>
    <property type="evidence" value="ECO:0007669"/>
    <property type="project" value="TreeGrafter"/>
</dbReference>
<dbReference type="GO" id="GO:0000175">
    <property type="term" value="F:3'-5'-RNA exonuclease activity"/>
    <property type="evidence" value="ECO:0007669"/>
    <property type="project" value="TreeGrafter"/>
</dbReference>
<dbReference type="InterPro" id="IPR036388">
    <property type="entry name" value="WH-like_DNA-bd_sf"/>
</dbReference>
<feature type="domain" description="RNB" evidence="2">
    <location>
        <begin position="228"/>
        <end position="500"/>
    </location>
</feature>
<dbReference type="InterPro" id="IPR050180">
    <property type="entry name" value="RNR_Ribonuclease"/>
</dbReference>
<name>A0A1I1VFW0_9GAMM</name>
<dbReference type="RefSeq" id="WP_093428985.1">
    <property type="nucleotide sequence ID" value="NZ_FOMJ01000009.1"/>
</dbReference>
<dbReference type="InterPro" id="IPR012340">
    <property type="entry name" value="NA-bd_OB-fold"/>
</dbReference>
<dbReference type="GO" id="GO:0000932">
    <property type="term" value="C:P-body"/>
    <property type="evidence" value="ECO:0007669"/>
    <property type="project" value="TreeGrafter"/>
</dbReference>
<dbReference type="STRING" id="1123397.SAMN05660831_02372"/>
<dbReference type="OrthoDB" id="9764149at2"/>
<evidence type="ECO:0000313" key="4">
    <source>
        <dbReference type="Proteomes" id="UP000198611"/>
    </source>
</evidence>
<sequence>MSDFPADALVLYKGRPAAVAEPGEKILLRLPDGETKRVRPKDIQLLHPGPAGDLTKLATPEGDLEGAREVLEGETATLADVADLAFGDHTPATAWAAWEAVADGLLFTGTPEAVTAIDGETVAAERQKRQEKAEAAAAREALLERLKKGEYAPEDAGALAEIERVALGTAAHSPLLRELDLAEEPEPAHRLLLRIGYWQPEHNPHPSRLSAPEGEPAVGVAPPGESERRDLTHLTALAIDDEGNRDPDDAISFDGEWLWVHIADAAAMAPPASELDLAARERGATLYLPEGVRPMLPEAAIDHLGLGLASESPALSFGVKIAADGTLEDVTVTPSRVRVTRLTYAEAENHLDEEPLASIRRVTDAFRARRIAEGAAIIRIPEVSVKVRDGRVELRPLPDHVSRQIVTEAMLATGEAAARFAGNEGIAFPYSTQPPPEERPEGEDLASQFAFRRQMRPARLRSAPDHHAGVGLAAYTQVTSPMRRYLDLVAHQQLRAHLAGVETLDQEALLERVAAVDAVMGGLRRSERLSNQHWKLVWLKQQGQWEGEGIVVETGERKGRVFLPDLAYETVLPLPSGTALNDRLTLRNTGVDIPALEARFSVR</sequence>
<dbReference type="Pfam" id="PF00773">
    <property type="entry name" value="RNB"/>
    <property type="match status" value="2"/>
</dbReference>
<dbReference type="SMART" id="SM00955">
    <property type="entry name" value="RNB"/>
    <property type="match status" value="1"/>
</dbReference>
<dbReference type="Gene3D" id="1.10.10.10">
    <property type="entry name" value="Winged helix-like DNA-binding domain superfamily/Winged helix DNA-binding domain"/>
    <property type="match status" value="1"/>
</dbReference>
<dbReference type="GO" id="GO:0003723">
    <property type="term" value="F:RNA binding"/>
    <property type="evidence" value="ECO:0007669"/>
    <property type="project" value="InterPro"/>
</dbReference>
<dbReference type="Proteomes" id="UP000198611">
    <property type="component" value="Unassembled WGS sequence"/>
</dbReference>
<reference evidence="3 4" key="1">
    <citation type="submission" date="2016-10" db="EMBL/GenBank/DDBJ databases">
        <authorList>
            <person name="de Groot N.N."/>
        </authorList>
    </citation>
    <scope>NUCLEOTIDE SEQUENCE [LARGE SCALE GENOMIC DNA]</scope>
    <source>
        <strain evidence="3 4">HL3</strain>
    </source>
</reference>
<keyword evidence="4" id="KW-1185">Reference proteome</keyword>
<gene>
    <name evidence="3" type="ORF">SAMN05660831_02372</name>
</gene>